<proteinExistence type="inferred from homology"/>
<dbReference type="EMBL" id="CP162511">
    <property type="protein sequence ID" value="XDI06488.1"/>
    <property type="molecule type" value="Genomic_DNA"/>
</dbReference>
<dbReference type="EC" id="3.5.4.4" evidence="3"/>
<reference evidence="9" key="1">
    <citation type="submission" date="2024-05" db="EMBL/GenBank/DDBJ databases">
        <title>Herbiconiux sp. A18JL235.</title>
        <authorList>
            <person name="Zhang G."/>
        </authorList>
    </citation>
    <scope>NUCLEOTIDE SEQUENCE</scope>
    <source>
        <strain evidence="9">A18JL235</strain>
    </source>
</reference>
<dbReference type="Pfam" id="PF00962">
    <property type="entry name" value="A_deaminase"/>
    <property type="match status" value="1"/>
</dbReference>
<protein>
    <recommendedName>
        <fullName evidence="3">adenosine deaminase</fullName>
        <ecNumber evidence="3">3.5.4.4</ecNumber>
    </recommendedName>
</protein>
<dbReference type="GO" id="GO:0004000">
    <property type="term" value="F:adenosine deaminase activity"/>
    <property type="evidence" value="ECO:0007669"/>
    <property type="project" value="UniProtKB-ARBA"/>
</dbReference>
<evidence type="ECO:0000256" key="6">
    <source>
        <dbReference type="ARBA" id="ARBA00022833"/>
    </source>
</evidence>
<dbReference type="InterPro" id="IPR001365">
    <property type="entry name" value="A_deaminase_dom"/>
</dbReference>
<dbReference type="RefSeq" id="WP_368498869.1">
    <property type="nucleotide sequence ID" value="NZ_CP162511.1"/>
</dbReference>
<dbReference type="FunFam" id="3.20.20.140:FF:000020">
    <property type="entry name" value="Adenosine deaminase"/>
    <property type="match status" value="1"/>
</dbReference>
<keyword evidence="6" id="KW-0862">Zinc</keyword>
<dbReference type="PANTHER" id="PTHR11409:SF43">
    <property type="entry name" value="ADENOSINE DEAMINASE"/>
    <property type="match status" value="1"/>
</dbReference>
<feature type="domain" description="Adenosine deaminase" evidence="8">
    <location>
        <begin position="21"/>
        <end position="368"/>
    </location>
</feature>
<keyword evidence="4" id="KW-0479">Metal-binding</keyword>
<dbReference type="NCBIfam" id="NF006847">
    <property type="entry name" value="PRK09358.1-2"/>
    <property type="match status" value="1"/>
</dbReference>
<gene>
    <name evidence="9" type="ORF">ABFY20_05170</name>
</gene>
<accession>A0AB39BJ76</accession>
<evidence type="ECO:0000256" key="1">
    <source>
        <dbReference type="ARBA" id="ARBA00001947"/>
    </source>
</evidence>
<dbReference type="AlphaFoldDB" id="A0AB39BJ76"/>
<dbReference type="SUPFAM" id="SSF51556">
    <property type="entry name" value="Metallo-dependent hydrolases"/>
    <property type="match status" value="1"/>
</dbReference>
<dbReference type="Gene3D" id="3.20.20.140">
    <property type="entry name" value="Metal-dependent hydrolases"/>
    <property type="match status" value="1"/>
</dbReference>
<keyword evidence="7" id="KW-0546">Nucleotide metabolism</keyword>
<dbReference type="PANTHER" id="PTHR11409">
    <property type="entry name" value="ADENOSINE DEAMINASE"/>
    <property type="match status" value="1"/>
</dbReference>
<evidence type="ECO:0000259" key="8">
    <source>
        <dbReference type="Pfam" id="PF00962"/>
    </source>
</evidence>
<dbReference type="InterPro" id="IPR006330">
    <property type="entry name" value="Ado/ade_deaminase"/>
</dbReference>
<keyword evidence="5 9" id="KW-0378">Hydrolase</keyword>
<dbReference type="GO" id="GO:0043103">
    <property type="term" value="P:hypoxanthine salvage"/>
    <property type="evidence" value="ECO:0007669"/>
    <property type="project" value="TreeGrafter"/>
</dbReference>
<dbReference type="GO" id="GO:0005829">
    <property type="term" value="C:cytosol"/>
    <property type="evidence" value="ECO:0007669"/>
    <property type="project" value="TreeGrafter"/>
</dbReference>
<comment type="similarity">
    <text evidence="2">Belongs to the metallo-dependent hydrolases superfamily. Adenosine and AMP deaminases family.</text>
</comment>
<dbReference type="GO" id="GO:0009117">
    <property type="term" value="P:nucleotide metabolic process"/>
    <property type="evidence" value="ECO:0007669"/>
    <property type="project" value="UniProtKB-KW"/>
</dbReference>
<dbReference type="GO" id="GO:0046103">
    <property type="term" value="P:inosine biosynthetic process"/>
    <property type="evidence" value="ECO:0007669"/>
    <property type="project" value="TreeGrafter"/>
</dbReference>
<evidence type="ECO:0000256" key="3">
    <source>
        <dbReference type="ARBA" id="ARBA00012784"/>
    </source>
</evidence>
<evidence type="ECO:0000256" key="4">
    <source>
        <dbReference type="ARBA" id="ARBA00022723"/>
    </source>
</evidence>
<evidence type="ECO:0000256" key="7">
    <source>
        <dbReference type="ARBA" id="ARBA00023080"/>
    </source>
</evidence>
<evidence type="ECO:0000256" key="5">
    <source>
        <dbReference type="ARBA" id="ARBA00022801"/>
    </source>
</evidence>
<evidence type="ECO:0000313" key="9">
    <source>
        <dbReference type="EMBL" id="XDI06488.1"/>
    </source>
</evidence>
<evidence type="ECO:0000256" key="2">
    <source>
        <dbReference type="ARBA" id="ARBA00006676"/>
    </source>
</evidence>
<organism evidence="9">
    <name type="scientific">Herbiconiux sp. A18JL235</name>
    <dbReference type="NCBI Taxonomy" id="3152363"/>
    <lineage>
        <taxon>Bacteria</taxon>
        <taxon>Bacillati</taxon>
        <taxon>Actinomycetota</taxon>
        <taxon>Actinomycetes</taxon>
        <taxon>Micrococcales</taxon>
        <taxon>Microbacteriaceae</taxon>
        <taxon>Herbiconiux</taxon>
    </lineage>
</organism>
<dbReference type="InterPro" id="IPR032466">
    <property type="entry name" value="Metal_Hydrolase"/>
</dbReference>
<name>A0AB39BJ76_9MICO</name>
<sequence length="375" mass="40608">MTAASEELLVPGTGISFASLPKVSLHDHLDGGLRPGTIIELADAIGFALPTTDAQELAEWFEDSADSGSLPTYLATFDVTLGVMQTQEGLVRVAREFVNDLVADGVIYGEVRWAPEQHLTRGLSLDEVVEAVQEGIELGTDDARAAGRTIRVGQLVTAMRHANRGLEIAELAVRHRDNGVVGFDIAGAELGFPPKNQIAAFDYLAQNYFPVTVHAGEADGLESIRGALFDGRALRLGHGVRIAEDIEIERQDDDNTYVSLGLLAEWVKDREITLELSPSSNLQTGAIAEWGEDITDHPFDLLYQLGFQVTVNPDNRLMSNTTVSRELALLTDAFGYDLSDLEVFQLNAAAATFLPVEDREDLADAISDAFEDAGL</sequence>
<dbReference type="GO" id="GO:0006154">
    <property type="term" value="P:adenosine catabolic process"/>
    <property type="evidence" value="ECO:0007669"/>
    <property type="project" value="TreeGrafter"/>
</dbReference>
<dbReference type="GO" id="GO:0046872">
    <property type="term" value="F:metal ion binding"/>
    <property type="evidence" value="ECO:0007669"/>
    <property type="project" value="UniProtKB-KW"/>
</dbReference>
<comment type="cofactor">
    <cofactor evidence="1">
        <name>Zn(2+)</name>
        <dbReference type="ChEBI" id="CHEBI:29105"/>
    </cofactor>
</comment>